<protein>
    <recommendedName>
        <fullName evidence="5">Thiamine diphosphokinase</fullName>
        <ecNumber evidence="5">2.7.6.2</ecNumber>
    </recommendedName>
</protein>
<feature type="domain" description="Thiamin pyrophosphokinase-like substrate-binding" evidence="7">
    <location>
        <begin position="142"/>
        <end position="210"/>
    </location>
</feature>
<dbReference type="PANTHER" id="PTHR41299:SF1">
    <property type="entry name" value="THIAMINE PYROPHOSPHOKINASE"/>
    <property type="match status" value="1"/>
</dbReference>
<dbReference type="InterPro" id="IPR053149">
    <property type="entry name" value="TPK"/>
</dbReference>
<evidence type="ECO:0000313" key="9">
    <source>
        <dbReference type="Proteomes" id="UP000029556"/>
    </source>
</evidence>
<name>A0A095ZI64_9BACT</name>
<dbReference type="InterPro" id="IPR049442">
    <property type="entry name" value="Thi_PPkinase-like_C"/>
</dbReference>
<dbReference type="InterPro" id="IPR006282">
    <property type="entry name" value="Thi_PPkinase"/>
</dbReference>
<evidence type="ECO:0000256" key="4">
    <source>
        <dbReference type="ARBA" id="ARBA00022840"/>
    </source>
</evidence>
<dbReference type="AlphaFoldDB" id="A0A095ZI64"/>
<dbReference type="Gene3D" id="3.40.50.10240">
    <property type="entry name" value="Thiamin pyrophosphokinase, catalytic domain"/>
    <property type="match status" value="1"/>
</dbReference>
<dbReference type="GO" id="GO:0016301">
    <property type="term" value="F:kinase activity"/>
    <property type="evidence" value="ECO:0007669"/>
    <property type="project" value="UniProtKB-KW"/>
</dbReference>
<keyword evidence="2" id="KW-0547">Nucleotide-binding</keyword>
<evidence type="ECO:0000256" key="1">
    <source>
        <dbReference type="ARBA" id="ARBA00022679"/>
    </source>
</evidence>
<dbReference type="NCBIfam" id="TIGR01378">
    <property type="entry name" value="thi_PPkinase"/>
    <property type="match status" value="1"/>
</dbReference>
<organism evidence="8 9">
    <name type="scientific">Hoylesella buccalis DNF00853</name>
    <dbReference type="NCBI Taxonomy" id="1401074"/>
    <lineage>
        <taxon>Bacteria</taxon>
        <taxon>Pseudomonadati</taxon>
        <taxon>Bacteroidota</taxon>
        <taxon>Bacteroidia</taxon>
        <taxon>Bacteroidales</taxon>
        <taxon>Prevotellaceae</taxon>
        <taxon>Hoylesella</taxon>
    </lineage>
</organism>
<dbReference type="OrthoDB" id="1132102at2"/>
<evidence type="ECO:0000256" key="5">
    <source>
        <dbReference type="NCBIfam" id="TIGR01378"/>
    </source>
</evidence>
<keyword evidence="4" id="KW-0067">ATP-binding</keyword>
<proteinExistence type="predicted"/>
<keyword evidence="3 8" id="KW-0418">Kinase</keyword>
<gene>
    <name evidence="8" type="ORF">HMPREF2137_08155</name>
</gene>
<dbReference type="Pfam" id="PF21275">
    <property type="entry name" value="Thi_PPkinase_C"/>
    <property type="match status" value="1"/>
</dbReference>
<dbReference type="InterPro" id="IPR036759">
    <property type="entry name" value="TPK_catalytic_sf"/>
</dbReference>
<dbReference type="PANTHER" id="PTHR41299">
    <property type="entry name" value="THIAMINE PYROPHOSPHOKINASE"/>
    <property type="match status" value="1"/>
</dbReference>
<evidence type="ECO:0000256" key="3">
    <source>
        <dbReference type="ARBA" id="ARBA00022777"/>
    </source>
</evidence>
<dbReference type="InterPro" id="IPR007371">
    <property type="entry name" value="TPK_catalytic"/>
</dbReference>
<sequence length="220" mass="24930">MNYQLINSSTNFDVVVLADGDYPQHAIPTQILQQAPRIVCCDSAIELLHPSLYNKVEAVVGDGDSMSDAAKLQFHDVLHVEHEQADNDLTKATRYCVSRNYSRIAYLGATGKREDHTLGNISLLLRYFQTYGVQPVMVTDFGTFVPCHGDCTFESFAKQQVSIFNFSCHRIENKGLRWQSYAYQSWWQGTLNESLADAFSLYADGHYLVYRTHEAKSAVR</sequence>
<evidence type="ECO:0000259" key="7">
    <source>
        <dbReference type="Pfam" id="PF21275"/>
    </source>
</evidence>
<dbReference type="RefSeq" id="WP_036873417.1">
    <property type="nucleotide sequence ID" value="NZ_JRNN01000070.1"/>
</dbReference>
<evidence type="ECO:0000313" key="8">
    <source>
        <dbReference type="EMBL" id="KGF34398.1"/>
    </source>
</evidence>
<dbReference type="SUPFAM" id="SSF63999">
    <property type="entry name" value="Thiamin pyrophosphokinase, catalytic domain"/>
    <property type="match status" value="1"/>
</dbReference>
<reference evidence="8 9" key="1">
    <citation type="submission" date="2014-07" db="EMBL/GenBank/DDBJ databases">
        <authorList>
            <person name="McCorrison J."/>
            <person name="Sanka R."/>
            <person name="Torralba M."/>
            <person name="Gillis M."/>
            <person name="Haft D.H."/>
            <person name="Methe B."/>
            <person name="Sutton G."/>
            <person name="Nelson K.E."/>
        </authorList>
    </citation>
    <scope>NUCLEOTIDE SEQUENCE [LARGE SCALE GENOMIC DNA]</scope>
    <source>
        <strain evidence="8 9">DNF00853</strain>
    </source>
</reference>
<dbReference type="GO" id="GO:0004788">
    <property type="term" value="F:thiamine diphosphokinase activity"/>
    <property type="evidence" value="ECO:0007669"/>
    <property type="project" value="UniProtKB-UniRule"/>
</dbReference>
<comment type="caution">
    <text evidence="8">The sequence shown here is derived from an EMBL/GenBank/DDBJ whole genome shotgun (WGS) entry which is preliminary data.</text>
</comment>
<dbReference type="Pfam" id="PF04263">
    <property type="entry name" value="TPK_catalytic"/>
    <property type="match status" value="1"/>
</dbReference>
<dbReference type="GO" id="GO:0005524">
    <property type="term" value="F:ATP binding"/>
    <property type="evidence" value="ECO:0007669"/>
    <property type="project" value="UniProtKB-KW"/>
</dbReference>
<dbReference type="GO" id="GO:0009229">
    <property type="term" value="P:thiamine diphosphate biosynthetic process"/>
    <property type="evidence" value="ECO:0007669"/>
    <property type="project" value="InterPro"/>
</dbReference>
<dbReference type="Proteomes" id="UP000029556">
    <property type="component" value="Unassembled WGS sequence"/>
</dbReference>
<dbReference type="CDD" id="cd07995">
    <property type="entry name" value="TPK"/>
    <property type="match status" value="1"/>
</dbReference>
<evidence type="ECO:0000259" key="6">
    <source>
        <dbReference type="Pfam" id="PF04263"/>
    </source>
</evidence>
<dbReference type="GO" id="GO:0006772">
    <property type="term" value="P:thiamine metabolic process"/>
    <property type="evidence" value="ECO:0007669"/>
    <property type="project" value="UniProtKB-UniRule"/>
</dbReference>
<evidence type="ECO:0000256" key="2">
    <source>
        <dbReference type="ARBA" id="ARBA00022741"/>
    </source>
</evidence>
<dbReference type="EC" id="2.7.6.2" evidence="5"/>
<accession>A0A095ZI64</accession>
<dbReference type="EMBL" id="JRNN01000070">
    <property type="protein sequence ID" value="KGF34398.1"/>
    <property type="molecule type" value="Genomic_DNA"/>
</dbReference>
<keyword evidence="1" id="KW-0808">Transferase</keyword>
<feature type="domain" description="Thiamin pyrophosphokinase catalytic" evidence="6">
    <location>
        <begin position="30"/>
        <end position="129"/>
    </location>
</feature>